<dbReference type="OrthoDB" id="264015at2759"/>
<reference evidence="4" key="1">
    <citation type="submission" date="2022-11" db="EMBL/GenBank/DDBJ databases">
        <authorList>
            <person name="Scott C."/>
            <person name="Bruce N."/>
        </authorList>
    </citation>
    <scope>NUCLEOTIDE SEQUENCE</scope>
</reference>
<feature type="transmembrane region" description="Helical" evidence="2">
    <location>
        <begin position="125"/>
        <end position="146"/>
    </location>
</feature>
<feature type="transmembrane region" description="Helical" evidence="2">
    <location>
        <begin position="98"/>
        <end position="118"/>
    </location>
</feature>
<dbReference type="PANTHER" id="PTHR35152:SF1">
    <property type="entry name" value="DOMAIN SIGNALLING PROTEIN, PUTATIVE (AFU_ORTHOLOGUE AFUA_5G11310)-RELATED"/>
    <property type="match status" value="1"/>
</dbReference>
<evidence type="ECO:0000256" key="1">
    <source>
        <dbReference type="SAM" id="MobiDB-lite"/>
    </source>
</evidence>
<dbReference type="PROSITE" id="PS50924">
    <property type="entry name" value="MHYT"/>
    <property type="match status" value="1"/>
</dbReference>
<dbReference type="Proteomes" id="UP000838763">
    <property type="component" value="Unassembled WGS sequence"/>
</dbReference>
<feature type="compositionally biased region" description="Basic and acidic residues" evidence="1">
    <location>
        <begin position="741"/>
        <end position="754"/>
    </location>
</feature>
<keyword evidence="2" id="KW-0812">Transmembrane</keyword>
<evidence type="ECO:0000256" key="2">
    <source>
        <dbReference type="SAM" id="Phobius"/>
    </source>
</evidence>
<dbReference type="AlphaFoldDB" id="A0A9P1M7Z1"/>
<feature type="transmembrane region" description="Helical" evidence="2">
    <location>
        <begin position="20"/>
        <end position="43"/>
    </location>
</feature>
<keyword evidence="2" id="KW-0472">Membrane</keyword>
<dbReference type="EMBL" id="CALLCH030000007">
    <property type="protein sequence ID" value="CAI4213042.1"/>
    <property type="molecule type" value="Genomic_DNA"/>
</dbReference>
<dbReference type="InterPro" id="IPR005330">
    <property type="entry name" value="MHYT_dom"/>
</dbReference>
<sequence>MASVEELKALYEGHIVPRSFNAGYVALSYVVSFIGAMSTLELINRRTAPRGLFNHILLVGSAVTMGGVAIWCMHFIGSLAIVLADGEHLLQIVYSSKITAASFFVPIIVLVIAFVAIGAGSQPSWIRVIGSGVLAGIAICGMHYLGNASIANYTCIYQPGYVVGAALIAVAASTIALFLFFVYRAAWANSWWKTLGCGVLLAGGVSGMHWCAAVGTAYRLKSVSAGGSGMSRTVTVIVVIALSVATCLIMAGTAIYTARVRRQVANKAQQVVLASVIYDQHGRILVNRNGLLPSEKITDTFIDKTSKERFDSGSPLFQWMFQASRNWSGIQPLLDGMMNHLAQLPRQGRDRDARTNINLVSEHGEVVKKFDVIFRELLRRRGDTISPSIDESLSSGSKAASKVNIRDIEKEAARKKKSQGRATGSLMLLVKQVQSDRDVERLGAAGYRFADVNQVAAHITTSMQIKDPNFENKLQLLANYSDTRNTLEPGPHVGLFAIRPRSTGAGYDIIVRKRAKNLLPSVPLPVGKLTSSHIEFLRRLDRASGLCAWVGDKCIEEARLTAKLLRVPNFVQRGAGPPPYSTMIALRVVIPAESRVVSANCSLVPLSFFKVRQLTAPGNASNAAFTRAVHRELGPIINSAPKRTTQAQRGTVMFGNKKLPGKLRIFRKDGEHSTLKLWGRRSAEHQQQQHGGMDSPYDKPPPQALSMLGGIMISQEVTVAVHSVPEGGGSRSSDDGSAGERASHSSDEGRREAGIELAPLKGGKGISSNIEAERFSELVTFVDELYALCVERTP</sequence>
<proteinExistence type="predicted"/>
<comment type="caution">
    <text evidence="4">The sequence shown here is derived from an EMBL/GenBank/DDBJ whole genome shotgun (WGS) entry which is preliminary data.</text>
</comment>
<evidence type="ECO:0000259" key="3">
    <source>
        <dbReference type="PROSITE" id="PS50924"/>
    </source>
</evidence>
<feature type="transmembrane region" description="Helical" evidence="2">
    <location>
        <begin position="55"/>
        <end position="83"/>
    </location>
</feature>
<protein>
    <recommendedName>
        <fullName evidence="3">MHYT domain-containing protein</fullName>
    </recommendedName>
</protein>
<feature type="domain" description="MHYT" evidence="3">
    <location>
        <begin position="20"/>
        <end position="219"/>
    </location>
</feature>
<feature type="transmembrane region" description="Helical" evidence="2">
    <location>
        <begin position="235"/>
        <end position="258"/>
    </location>
</feature>
<organism evidence="4 5">
    <name type="scientific">Parascedosporium putredinis</name>
    <dbReference type="NCBI Taxonomy" id="1442378"/>
    <lineage>
        <taxon>Eukaryota</taxon>
        <taxon>Fungi</taxon>
        <taxon>Dikarya</taxon>
        <taxon>Ascomycota</taxon>
        <taxon>Pezizomycotina</taxon>
        <taxon>Sordariomycetes</taxon>
        <taxon>Hypocreomycetidae</taxon>
        <taxon>Microascales</taxon>
        <taxon>Microascaceae</taxon>
        <taxon>Parascedosporium</taxon>
    </lineage>
</organism>
<feature type="region of interest" description="Disordered" evidence="1">
    <location>
        <begin position="681"/>
        <end position="703"/>
    </location>
</feature>
<gene>
    <name evidence="4" type="ORF">PPNO1_LOCUS2793</name>
</gene>
<dbReference type="Pfam" id="PF03707">
    <property type="entry name" value="MHYT"/>
    <property type="match status" value="2"/>
</dbReference>
<evidence type="ECO:0000313" key="4">
    <source>
        <dbReference type="EMBL" id="CAI4213042.1"/>
    </source>
</evidence>
<keyword evidence="2" id="KW-1133">Transmembrane helix</keyword>
<feature type="transmembrane region" description="Helical" evidence="2">
    <location>
        <begin position="161"/>
        <end position="183"/>
    </location>
</feature>
<feature type="region of interest" description="Disordered" evidence="1">
    <location>
        <begin position="724"/>
        <end position="763"/>
    </location>
</feature>
<evidence type="ECO:0000313" key="5">
    <source>
        <dbReference type="Proteomes" id="UP000838763"/>
    </source>
</evidence>
<name>A0A9P1M7Z1_9PEZI</name>
<accession>A0A9P1M7Z1</accession>
<keyword evidence="5" id="KW-1185">Reference proteome</keyword>
<dbReference type="PANTHER" id="PTHR35152">
    <property type="entry name" value="DOMAIN SIGNALLING PROTEIN, PUTATIVE (AFU_ORTHOLOGUE AFUA_5G11310)-RELATED"/>
    <property type="match status" value="1"/>
</dbReference>
<feature type="transmembrane region" description="Helical" evidence="2">
    <location>
        <begin position="195"/>
        <end position="215"/>
    </location>
</feature>